<comment type="subcellular location">
    <subcellularLocation>
        <location evidence="1">Membrane</location>
    </subcellularLocation>
</comment>
<dbReference type="GO" id="GO:0004497">
    <property type="term" value="F:monooxygenase activity"/>
    <property type="evidence" value="ECO:0007669"/>
    <property type="project" value="UniProtKB-KW"/>
</dbReference>
<evidence type="ECO:0000313" key="8">
    <source>
        <dbReference type="Proteomes" id="UP000241890"/>
    </source>
</evidence>
<dbReference type="GO" id="GO:0008610">
    <property type="term" value="P:lipid biosynthetic process"/>
    <property type="evidence" value="ECO:0007669"/>
    <property type="project" value="InterPro"/>
</dbReference>
<protein>
    <submittedName>
        <fullName evidence="7">Methylsterol monooxygenase 1</fullName>
    </submittedName>
</protein>
<evidence type="ECO:0000256" key="2">
    <source>
        <dbReference type="ARBA" id="ARBA00022692"/>
    </source>
</evidence>
<dbReference type="Pfam" id="PF04116">
    <property type="entry name" value="FA_hydroxylase"/>
    <property type="match status" value="1"/>
</dbReference>
<dbReference type="AlphaFoldDB" id="A0A2R5G8S5"/>
<name>A0A2R5G8S5_9STRA</name>
<evidence type="ECO:0000256" key="5">
    <source>
        <dbReference type="SAM" id="Phobius"/>
    </source>
</evidence>
<keyword evidence="2 5" id="KW-0812">Transmembrane</keyword>
<keyword evidence="3 5" id="KW-1133">Transmembrane helix</keyword>
<gene>
    <name evidence="7" type="ORF">FCC1311_015441</name>
</gene>
<evidence type="ECO:0000256" key="1">
    <source>
        <dbReference type="ARBA" id="ARBA00004370"/>
    </source>
</evidence>
<dbReference type="GO" id="GO:0005506">
    <property type="term" value="F:iron ion binding"/>
    <property type="evidence" value="ECO:0007669"/>
    <property type="project" value="InterPro"/>
</dbReference>
<feature type="domain" description="Fatty acid hydroxylase" evidence="6">
    <location>
        <begin position="115"/>
        <end position="246"/>
    </location>
</feature>
<evidence type="ECO:0000313" key="7">
    <source>
        <dbReference type="EMBL" id="GBG26945.1"/>
    </source>
</evidence>
<dbReference type="Proteomes" id="UP000241890">
    <property type="component" value="Unassembled WGS sequence"/>
</dbReference>
<evidence type="ECO:0000256" key="3">
    <source>
        <dbReference type="ARBA" id="ARBA00022989"/>
    </source>
</evidence>
<comment type="caution">
    <text evidence="7">The sequence shown here is derived from an EMBL/GenBank/DDBJ whole genome shotgun (WGS) entry which is preliminary data.</text>
</comment>
<dbReference type="InParanoid" id="A0A2R5G8S5"/>
<sequence length="260" mass="29835">MNATDTTLRVGDLELEADWARWSWGELAAFWAVVVIGQELLFFVLEAFDRATSKRIPYSGKSLEVLGWKDWAFVYFNRLSVPLMTYHMFWYAFSSGDITWKVEDIGLLNTLGAVVAYYIVYDLFYVPFHAFLHVRAVYPWVHKHHHRQAAPSRGNTDASNTHPIEFVLGEYLHLVAVAVVAQIFTPHVISIPIFVLVGGVMASLNHTRMDLEIPHFFDTKAHDLHHCIPTCNYGQYIMLFDKAYGTFRASHKPAEEKKVN</sequence>
<evidence type="ECO:0000259" key="6">
    <source>
        <dbReference type="Pfam" id="PF04116"/>
    </source>
</evidence>
<accession>A0A2R5G8S5</accession>
<organism evidence="7 8">
    <name type="scientific">Hondaea fermentalgiana</name>
    <dbReference type="NCBI Taxonomy" id="2315210"/>
    <lineage>
        <taxon>Eukaryota</taxon>
        <taxon>Sar</taxon>
        <taxon>Stramenopiles</taxon>
        <taxon>Bigyra</taxon>
        <taxon>Labyrinthulomycetes</taxon>
        <taxon>Thraustochytrida</taxon>
        <taxon>Thraustochytriidae</taxon>
        <taxon>Hondaea</taxon>
    </lineage>
</organism>
<dbReference type="OrthoDB" id="408954at2759"/>
<proteinExistence type="predicted"/>
<keyword evidence="7" id="KW-0503">Monooxygenase</keyword>
<keyword evidence="8" id="KW-1185">Reference proteome</keyword>
<dbReference type="InterPro" id="IPR050307">
    <property type="entry name" value="Sterol_Desaturase_Related"/>
</dbReference>
<dbReference type="InterPro" id="IPR006694">
    <property type="entry name" value="Fatty_acid_hydroxylase"/>
</dbReference>
<feature type="transmembrane region" description="Helical" evidence="5">
    <location>
        <begin position="71"/>
        <end position="93"/>
    </location>
</feature>
<evidence type="ECO:0000256" key="4">
    <source>
        <dbReference type="ARBA" id="ARBA00023136"/>
    </source>
</evidence>
<keyword evidence="7" id="KW-0560">Oxidoreductase</keyword>
<dbReference type="PANTHER" id="PTHR11863">
    <property type="entry name" value="STEROL DESATURASE"/>
    <property type="match status" value="1"/>
</dbReference>
<reference evidence="7 8" key="1">
    <citation type="submission" date="2017-12" db="EMBL/GenBank/DDBJ databases">
        <title>Sequencing, de novo assembly and annotation of complete genome of a new Thraustochytrid species, strain FCC1311.</title>
        <authorList>
            <person name="Sedici K."/>
            <person name="Godart F."/>
            <person name="Aiese Cigliano R."/>
            <person name="Sanseverino W."/>
            <person name="Barakat M."/>
            <person name="Ortet P."/>
            <person name="Marechal E."/>
            <person name="Cagnac O."/>
            <person name="Amato A."/>
        </authorList>
    </citation>
    <scope>NUCLEOTIDE SEQUENCE [LARGE SCALE GENOMIC DNA]</scope>
</reference>
<feature type="transmembrane region" description="Helical" evidence="5">
    <location>
        <begin position="28"/>
        <end position="48"/>
    </location>
</feature>
<dbReference type="EMBL" id="BEYU01000026">
    <property type="protein sequence ID" value="GBG26945.1"/>
    <property type="molecule type" value="Genomic_DNA"/>
</dbReference>
<keyword evidence="4 5" id="KW-0472">Membrane</keyword>
<feature type="transmembrane region" description="Helical" evidence="5">
    <location>
        <begin position="105"/>
        <end position="126"/>
    </location>
</feature>
<dbReference type="GO" id="GO:0016020">
    <property type="term" value="C:membrane"/>
    <property type="evidence" value="ECO:0007669"/>
    <property type="project" value="UniProtKB-SubCell"/>
</dbReference>